<protein>
    <recommendedName>
        <fullName evidence="4">Coagulation factor 5/8 type domain-containing protein</fullName>
    </recommendedName>
</protein>
<dbReference type="InterPro" id="IPR012334">
    <property type="entry name" value="Pectin_lyas_fold"/>
</dbReference>
<sequence length="576" mass="62141">MNQLQAAPLSHGSRKWMWAAALWALSASAFSAADLGPNVIVFDTTMSAATVQAKLDQIFAQQETNQFGPQRYALMFKPGHYLVNANVGFYTSVMGLGQHPGDVAIDAVTVDAGWFGGNATQNFWRSVENVSVTPINGGTRWAVAQAAPMRRVWVKGNLNLAPTNYGWASGGYIADSKIDAQVQPYSQQQWFTRDSQIGGWLNGVWNMVFTGVVGAPANSFPNPVYTTIDKSPVTREKPYLYLNSAGEYEVFVPSLRTNSSGTTWLNGQTPGQSIPLTKFYVAKPGVTAAELNSQLGNGKHLLFTPGVYHLDQTLQVKKANTIVMGLGYATLIPDNGVTAMKVADVDGVKIASLLFDAGPVKSKLLLQMGPKKADTAHADNPSSIQDVFFRIGGAAVGKAVTSLEINSNNVLVDHVWAWRADHGTGIGWDVNTAATGVVVNGKNVTAYGLFVEHYQKYQVRWNGNGGRTYFFQNEMPYDPPTQDAWRTGAKGYAAYKVNDKVTSHEAWGLGSYCYFNVNPTIHADRGFEVPDVAGVRLHSLSTVSLGGVGVIDRVINQTGAPAQGTNTVPSTVTTYP</sequence>
<dbReference type="Gene3D" id="2.160.20.10">
    <property type="entry name" value="Single-stranded right-handed beta-helix, Pectin lyase-like"/>
    <property type="match status" value="1"/>
</dbReference>
<name>A0ABU9BYH5_9BURK</name>
<dbReference type="InterPro" id="IPR011050">
    <property type="entry name" value="Pectin_lyase_fold/virulence"/>
</dbReference>
<keyword evidence="1" id="KW-0732">Signal</keyword>
<evidence type="ECO:0008006" key="4">
    <source>
        <dbReference type="Google" id="ProtNLM"/>
    </source>
</evidence>
<accession>A0ABU9BYH5</accession>
<reference evidence="2 3" key="1">
    <citation type="submission" date="2024-04" db="EMBL/GenBank/DDBJ databases">
        <title>Novel species of the genus Ideonella isolated from streams.</title>
        <authorList>
            <person name="Lu H."/>
        </authorList>
    </citation>
    <scope>NUCLEOTIDE SEQUENCE [LARGE SCALE GENOMIC DNA]</scope>
    <source>
        <strain evidence="2 3">DXS29W</strain>
    </source>
</reference>
<evidence type="ECO:0000313" key="3">
    <source>
        <dbReference type="Proteomes" id="UP001371218"/>
    </source>
</evidence>
<organism evidence="2 3">
    <name type="scientific">Ideonella lacteola</name>
    <dbReference type="NCBI Taxonomy" id="2984193"/>
    <lineage>
        <taxon>Bacteria</taxon>
        <taxon>Pseudomonadati</taxon>
        <taxon>Pseudomonadota</taxon>
        <taxon>Betaproteobacteria</taxon>
        <taxon>Burkholderiales</taxon>
        <taxon>Sphaerotilaceae</taxon>
        <taxon>Ideonella</taxon>
    </lineage>
</organism>
<proteinExistence type="predicted"/>
<dbReference type="Proteomes" id="UP001371218">
    <property type="component" value="Unassembled WGS sequence"/>
</dbReference>
<feature type="signal peptide" evidence="1">
    <location>
        <begin position="1"/>
        <end position="32"/>
    </location>
</feature>
<dbReference type="EMBL" id="JBBUTG010000016">
    <property type="protein sequence ID" value="MEK8033493.1"/>
    <property type="molecule type" value="Genomic_DNA"/>
</dbReference>
<evidence type="ECO:0000256" key="1">
    <source>
        <dbReference type="SAM" id="SignalP"/>
    </source>
</evidence>
<keyword evidence="3" id="KW-1185">Reference proteome</keyword>
<gene>
    <name evidence="2" type="ORF">AACH06_21950</name>
</gene>
<dbReference type="InterPro" id="IPR059186">
    <property type="entry name" value="SACTE_4363"/>
</dbReference>
<feature type="chain" id="PRO_5045609767" description="Coagulation factor 5/8 type domain-containing protein" evidence="1">
    <location>
        <begin position="33"/>
        <end position="576"/>
    </location>
</feature>
<dbReference type="SUPFAM" id="SSF51126">
    <property type="entry name" value="Pectin lyase-like"/>
    <property type="match status" value="1"/>
</dbReference>
<comment type="caution">
    <text evidence="2">The sequence shown here is derived from an EMBL/GenBank/DDBJ whole genome shotgun (WGS) entry which is preliminary data.</text>
</comment>
<dbReference type="CDD" id="cd23669">
    <property type="entry name" value="GH55_SacteLam55A-like"/>
    <property type="match status" value="1"/>
</dbReference>
<dbReference type="RefSeq" id="WP_341427913.1">
    <property type="nucleotide sequence ID" value="NZ_JBBUTG010000016.1"/>
</dbReference>
<evidence type="ECO:0000313" key="2">
    <source>
        <dbReference type="EMBL" id="MEK8033493.1"/>
    </source>
</evidence>